<dbReference type="GO" id="GO:0005886">
    <property type="term" value="C:plasma membrane"/>
    <property type="evidence" value="ECO:0007669"/>
    <property type="project" value="UniProtKB-SubCell"/>
</dbReference>
<comment type="caution">
    <text evidence="7">The sequence shown here is derived from an EMBL/GenBank/DDBJ whole genome shotgun (WGS) entry which is preliminary data.</text>
</comment>
<name>A0A7C3ZSD4_9CYAN</name>
<gene>
    <name evidence="7" type="ORF">ENR15_05335</name>
</gene>
<sequence length="310" mass="34598">MDKKLLTRLGSLLSILLFILCLWVLARELHGFEFREVLDYLASLPKHRLYAALGLTALSYWVMTWYDVLALLYIRRQLPYFKIAFAAFIAYAVSNTVGLTIFTGGAIRYRLYSKWGLSAFQIAQITAFGSLTFWLGSCALGGLVFPQRPAEISGMLGLHFLSINYLGIILGVIVISYFIGTLIVRGNFIIFNREFRFPSWKYSLVQIATATADWVLAGGVFYSLLPAAPNLSYKAFFGIYLLAHFAGIVSNVPAGIGVFETVILLLLSSTFSKVTILGSMLAYRGIYYLSTLLIAVTLLGLYELRHRLVS</sequence>
<feature type="transmembrane region" description="Helical" evidence="6">
    <location>
        <begin position="204"/>
        <end position="225"/>
    </location>
</feature>
<evidence type="ECO:0000256" key="3">
    <source>
        <dbReference type="ARBA" id="ARBA00022692"/>
    </source>
</evidence>
<dbReference type="AlphaFoldDB" id="A0A7C3ZSD4"/>
<reference evidence="7" key="1">
    <citation type="journal article" date="2020" name="mSystems">
        <title>Genome- and Community-Level Interaction Insights into Carbon Utilization and Element Cycling Functions of Hydrothermarchaeota in Hydrothermal Sediment.</title>
        <authorList>
            <person name="Zhou Z."/>
            <person name="Liu Y."/>
            <person name="Xu W."/>
            <person name="Pan J."/>
            <person name="Luo Z.H."/>
            <person name="Li M."/>
        </authorList>
    </citation>
    <scope>NUCLEOTIDE SEQUENCE [LARGE SCALE GENOMIC DNA]</scope>
    <source>
        <strain evidence="7">SpSt-374</strain>
    </source>
</reference>
<protein>
    <submittedName>
        <fullName evidence="7">UPF0104 family protein</fullName>
    </submittedName>
</protein>
<feature type="transmembrane region" description="Helical" evidence="6">
    <location>
        <begin position="80"/>
        <end position="102"/>
    </location>
</feature>
<feature type="transmembrane region" description="Helical" evidence="6">
    <location>
        <begin position="286"/>
        <end position="304"/>
    </location>
</feature>
<evidence type="ECO:0000256" key="2">
    <source>
        <dbReference type="ARBA" id="ARBA00022475"/>
    </source>
</evidence>
<dbReference type="Pfam" id="PF03706">
    <property type="entry name" value="LPG_synthase_TM"/>
    <property type="match status" value="1"/>
</dbReference>
<evidence type="ECO:0000256" key="1">
    <source>
        <dbReference type="ARBA" id="ARBA00004651"/>
    </source>
</evidence>
<evidence type="ECO:0000256" key="4">
    <source>
        <dbReference type="ARBA" id="ARBA00022989"/>
    </source>
</evidence>
<dbReference type="EMBL" id="DSPX01000048">
    <property type="protein sequence ID" value="HGG00086.1"/>
    <property type="molecule type" value="Genomic_DNA"/>
</dbReference>
<organism evidence="7">
    <name type="scientific">Planktothricoides sp. SpSt-374</name>
    <dbReference type="NCBI Taxonomy" id="2282167"/>
    <lineage>
        <taxon>Bacteria</taxon>
        <taxon>Bacillati</taxon>
        <taxon>Cyanobacteriota</taxon>
        <taxon>Cyanophyceae</taxon>
        <taxon>Oscillatoriophycideae</taxon>
        <taxon>Oscillatoriales</taxon>
        <taxon>Oscillatoriaceae</taxon>
        <taxon>Planktothricoides</taxon>
    </lineage>
</organism>
<feature type="transmembrane region" description="Helical" evidence="6">
    <location>
        <begin position="122"/>
        <end position="145"/>
    </location>
</feature>
<dbReference type="InterPro" id="IPR022791">
    <property type="entry name" value="L-PG_synthase/AglD"/>
</dbReference>
<evidence type="ECO:0000313" key="7">
    <source>
        <dbReference type="EMBL" id="HGG00086.1"/>
    </source>
</evidence>
<proteinExistence type="predicted"/>
<keyword evidence="3 6" id="KW-0812">Transmembrane</keyword>
<evidence type="ECO:0000256" key="5">
    <source>
        <dbReference type="ARBA" id="ARBA00023136"/>
    </source>
</evidence>
<accession>A0A7C3ZSD4</accession>
<comment type="subcellular location">
    <subcellularLocation>
        <location evidence="1">Cell membrane</location>
        <topology evidence="1">Multi-pass membrane protein</topology>
    </subcellularLocation>
</comment>
<feature type="transmembrane region" description="Helical" evidence="6">
    <location>
        <begin position="237"/>
        <end position="266"/>
    </location>
</feature>
<keyword evidence="2" id="KW-1003">Cell membrane</keyword>
<keyword evidence="5 6" id="KW-0472">Membrane</keyword>
<evidence type="ECO:0000256" key="6">
    <source>
        <dbReference type="SAM" id="Phobius"/>
    </source>
</evidence>
<keyword evidence="4 6" id="KW-1133">Transmembrane helix</keyword>
<feature type="transmembrane region" description="Helical" evidence="6">
    <location>
        <begin position="157"/>
        <end position="184"/>
    </location>
</feature>
<feature type="transmembrane region" description="Helical" evidence="6">
    <location>
        <begin position="50"/>
        <end position="73"/>
    </location>
</feature>